<dbReference type="PANTHER" id="PTHR12391">
    <property type="entry name" value="ARP2/3 COMPLEX 21 KD SUBUNIT"/>
    <property type="match status" value="1"/>
</dbReference>
<keyword evidence="3 6" id="KW-0963">Cytoplasm</keyword>
<dbReference type="Proteomes" id="UP001214415">
    <property type="component" value="Chromosome 1"/>
</dbReference>
<reference evidence="7" key="1">
    <citation type="submission" date="2023-03" db="EMBL/GenBank/DDBJ databases">
        <title>Mating type loci evolution in Malassezia.</title>
        <authorList>
            <person name="Coelho M.A."/>
        </authorList>
    </citation>
    <scope>NUCLEOTIDE SEQUENCE</scope>
    <source>
        <strain evidence="7">CBS 12830</strain>
    </source>
</reference>
<gene>
    <name evidence="7" type="primary">ARC18</name>
    <name evidence="7" type="ORF">MEQU1_000738</name>
</gene>
<evidence type="ECO:0000313" key="8">
    <source>
        <dbReference type="Proteomes" id="UP001214415"/>
    </source>
</evidence>
<sequence length="195" mass="21821">MPAYHSSYNDEPNVQQIAGVALLPMQSRTRGPAPLPIDPSRPDIVEEAIDLFRANSLFRNFEIQGAADRVCITHTDIQTLIYLILFISDCLTRIAAAPTTWSKNEALKQLTSYAVDNFALPGDASFPLSSLYGVPSSRAESDTLRQYLVQARQETVTRLLDKIYVDHAPSRWWLAFTKRKLYVPSTDISMGKSLS</sequence>
<proteinExistence type="inferred from homology"/>
<keyword evidence="8" id="KW-1185">Reference proteome</keyword>
<dbReference type="GO" id="GO:0034314">
    <property type="term" value="P:Arp2/3 complex-mediated actin nucleation"/>
    <property type="evidence" value="ECO:0007669"/>
    <property type="project" value="UniProtKB-UniRule"/>
</dbReference>
<comment type="function">
    <text evidence="6">Functions as component of the Arp2/3 complex which is involved in regulation of actin polymerization and together with an activating nucleation-promoting factor (NPF) mediates the formation of branched actin networks.</text>
</comment>
<evidence type="ECO:0000256" key="4">
    <source>
        <dbReference type="ARBA" id="ARBA00023203"/>
    </source>
</evidence>
<dbReference type="AlphaFoldDB" id="A0AAF0ECE1"/>
<dbReference type="Gene3D" id="1.10.1760.10">
    <property type="entry name" value="Actin-related protein 2/3 complex subunit 3"/>
    <property type="match status" value="1"/>
</dbReference>
<dbReference type="GO" id="GO:0030833">
    <property type="term" value="P:regulation of actin filament polymerization"/>
    <property type="evidence" value="ECO:0007669"/>
    <property type="project" value="InterPro"/>
</dbReference>
<dbReference type="InterPro" id="IPR007204">
    <property type="entry name" value="ARPC3"/>
</dbReference>
<evidence type="ECO:0000256" key="3">
    <source>
        <dbReference type="ARBA" id="ARBA00022490"/>
    </source>
</evidence>
<dbReference type="GO" id="GO:0003779">
    <property type="term" value="F:actin binding"/>
    <property type="evidence" value="ECO:0007669"/>
    <property type="project" value="UniProtKB-KW"/>
</dbReference>
<dbReference type="SUPFAM" id="SSF69060">
    <property type="entry name" value="Arp2/3 complex 21 kDa subunit ARPC3"/>
    <property type="match status" value="1"/>
</dbReference>
<dbReference type="EMBL" id="CP119900">
    <property type="protein sequence ID" value="WFD22076.1"/>
    <property type="molecule type" value="Genomic_DNA"/>
</dbReference>
<organism evidence="7 8">
    <name type="scientific">Malassezia equina</name>
    <dbReference type="NCBI Taxonomy" id="1381935"/>
    <lineage>
        <taxon>Eukaryota</taxon>
        <taxon>Fungi</taxon>
        <taxon>Dikarya</taxon>
        <taxon>Basidiomycota</taxon>
        <taxon>Ustilaginomycotina</taxon>
        <taxon>Malasseziomycetes</taxon>
        <taxon>Malasseziales</taxon>
        <taxon>Malasseziaceae</taxon>
        <taxon>Malassezia</taxon>
    </lineage>
</organism>
<evidence type="ECO:0000256" key="1">
    <source>
        <dbReference type="ARBA" id="ARBA00004245"/>
    </source>
</evidence>
<evidence type="ECO:0000256" key="5">
    <source>
        <dbReference type="ARBA" id="ARBA00023212"/>
    </source>
</evidence>
<dbReference type="Pfam" id="PF04062">
    <property type="entry name" value="P21-Arc"/>
    <property type="match status" value="1"/>
</dbReference>
<evidence type="ECO:0000313" key="7">
    <source>
        <dbReference type="EMBL" id="WFD22076.1"/>
    </source>
</evidence>
<dbReference type="GO" id="GO:0005885">
    <property type="term" value="C:Arp2/3 protein complex"/>
    <property type="evidence" value="ECO:0007669"/>
    <property type="project" value="UniProtKB-UniRule"/>
</dbReference>
<evidence type="ECO:0000256" key="6">
    <source>
        <dbReference type="PIRNR" id="PIRNR016315"/>
    </source>
</evidence>
<evidence type="ECO:0000256" key="2">
    <source>
        <dbReference type="ARBA" id="ARBA00010856"/>
    </source>
</evidence>
<dbReference type="PIRSF" id="PIRSF016315">
    <property type="entry name" value="ARP2/3_P21-Arc"/>
    <property type="match status" value="1"/>
</dbReference>
<comment type="subunit">
    <text evidence="6">Component of the Arp2/3 complex.</text>
</comment>
<accession>A0AAF0ECE1</accession>
<comment type="similarity">
    <text evidence="2 6">Belongs to the ARPC3 family.</text>
</comment>
<name>A0AAF0ECE1_9BASI</name>
<keyword evidence="5 6" id="KW-0206">Cytoskeleton</keyword>
<dbReference type="InterPro" id="IPR036753">
    <property type="entry name" value="ARPC3_sf"/>
</dbReference>
<comment type="subcellular location">
    <subcellularLocation>
        <location evidence="1 6">Cytoplasm</location>
        <location evidence="1 6">Cytoskeleton</location>
    </subcellularLocation>
</comment>
<keyword evidence="4 6" id="KW-0009">Actin-binding</keyword>
<protein>
    <recommendedName>
        <fullName evidence="6">Actin-related protein 2/3 complex subunit 3</fullName>
    </recommendedName>
</protein>